<gene>
    <name evidence="9" type="ORF">KDK92_00145</name>
</gene>
<dbReference type="EMBL" id="JAGSOJ010000001">
    <property type="protein sequence ID" value="MCM1988131.1"/>
    <property type="molecule type" value="Genomic_DNA"/>
</dbReference>
<evidence type="ECO:0000256" key="1">
    <source>
        <dbReference type="ARBA" id="ARBA00001917"/>
    </source>
</evidence>
<keyword evidence="6 7" id="KW-0249">Electron transport</keyword>
<dbReference type="Gene3D" id="3.40.50.360">
    <property type="match status" value="1"/>
</dbReference>
<evidence type="ECO:0000256" key="7">
    <source>
        <dbReference type="RuleBase" id="RU367037"/>
    </source>
</evidence>
<accession>A0A9J6NV40</accession>
<dbReference type="SUPFAM" id="SSF52218">
    <property type="entry name" value="Flavoproteins"/>
    <property type="match status" value="1"/>
</dbReference>
<evidence type="ECO:0000313" key="9">
    <source>
        <dbReference type="EMBL" id="MCM1988131.1"/>
    </source>
</evidence>
<evidence type="ECO:0000256" key="2">
    <source>
        <dbReference type="ARBA" id="ARBA00005267"/>
    </source>
</evidence>
<dbReference type="Pfam" id="PF00258">
    <property type="entry name" value="Flavodoxin_1"/>
    <property type="match status" value="1"/>
</dbReference>
<dbReference type="InterPro" id="IPR010087">
    <property type="entry name" value="Flav_short"/>
</dbReference>
<dbReference type="InterPro" id="IPR008254">
    <property type="entry name" value="Flavodoxin/NO_synth"/>
</dbReference>
<keyword evidence="3 7" id="KW-0813">Transport</keyword>
<dbReference type="RefSeq" id="WP_250856903.1">
    <property type="nucleotide sequence ID" value="NZ_JAGSOJ010000001.1"/>
</dbReference>
<comment type="function">
    <text evidence="7">Low-potential electron donor to a number of redox enzymes.</text>
</comment>
<comment type="cofactor">
    <cofactor evidence="1 7">
        <name>FMN</name>
        <dbReference type="ChEBI" id="CHEBI:58210"/>
    </cofactor>
</comment>
<proteinExistence type="inferred from homology"/>
<reference evidence="9" key="2">
    <citation type="submission" date="2021-04" db="EMBL/GenBank/DDBJ databases">
        <authorList>
            <person name="Dong X."/>
        </authorList>
    </citation>
    <scope>NUCLEOTIDE SEQUENCE</scope>
    <source>
        <strain evidence="9">ZWT</strain>
    </source>
</reference>
<dbReference type="NCBIfam" id="TIGR01753">
    <property type="entry name" value="flav_short"/>
    <property type="match status" value="1"/>
</dbReference>
<keyword evidence="4 7" id="KW-0285">Flavoprotein</keyword>
<feature type="domain" description="Flavodoxin-like" evidence="8">
    <location>
        <begin position="4"/>
        <end position="140"/>
    </location>
</feature>
<evidence type="ECO:0000256" key="5">
    <source>
        <dbReference type="ARBA" id="ARBA00022643"/>
    </source>
</evidence>
<dbReference type="InterPro" id="IPR029039">
    <property type="entry name" value="Flavoprotein-like_sf"/>
</dbReference>
<dbReference type="AlphaFoldDB" id="A0A9J6NV40"/>
<comment type="caution">
    <text evidence="9">The sequence shown here is derived from an EMBL/GenBank/DDBJ whole genome shotgun (WGS) entry which is preliminary data.</text>
</comment>
<evidence type="ECO:0000313" key="10">
    <source>
        <dbReference type="Proteomes" id="UP001056429"/>
    </source>
</evidence>
<dbReference type="GO" id="GO:0010181">
    <property type="term" value="F:FMN binding"/>
    <property type="evidence" value="ECO:0007669"/>
    <property type="project" value="UniProtKB-UniRule"/>
</dbReference>
<dbReference type="GO" id="GO:0016651">
    <property type="term" value="F:oxidoreductase activity, acting on NAD(P)H"/>
    <property type="evidence" value="ECO:0007669"/>
    <property type="project" value="UniProtKB-ARBA"/>
</dbReference>
<evidence type="ECO:0000256" key="3">
    <source>
        <dbReference type="ARBA" id="ARBA00022448"/>
    </source>
</evidence>
<dbReference type="Proteomes" id="UP001056429">
    <property type="component" value="Unassembled WGS sequence"/>
</dbReference>
<keyword evidence="5 7" id="KW-0288">FMN</keyword>
<dbReference type="PROSITE" id="PS50902">
    <property type="entry name" value="FLAVODOXIN_LIKE"/>
    <property type="match status" value="1"/>
</dbReference>
<dbReference type="NCBIfam" id="NF004050">
    <property type="entry name" value="PRK05569.1"/>
    <property type="match status" value="1"/>
</dbReference>
<evidence type="ECO:0000259" key="8">
    <source>
        <dbReference type="PROSITE" id="PS50902"/>
    </source>
</evidence>
<reference evidence="9" key="1">
    <citation type="journal article" date="2021" name="mSystems">
        <title>Bacteria and Archaea Synergistically Convert Glycine Betaine to Biogenic Methane in the Formosa Cold Seep of the South China Sea.</title>
        <authorList>
            <person name="Li L."/>
            <person name="Zhang W."/>
            <person name="Zhang S."/>
            <person name="Song L."/>
            <person name="Sun Q."/>
            <person name="Zhang H."/>
            <person name="Xiang H."/>
            <person name="Dong X."/>
        </authorList>
    </citation>
    <scope>NUCLEOTIDE SEQUENCE</scope>
    <source>
        <strain evidence="9">ZWT</strain>
    </source>
</reference>
<organism evidence="9 10">
    <name type="scientific">Oceanirhabdus seepicola</name>
    <dbReference type="NCBI Taxonomy" id="2828781"/>
    <lineage>
        <taxon>Bacteria</taxon>
        <taxon>Bacillati</taxon>
        <taxon>Bacillota</taxon>
        <taxon>Clostridia</taxon>
        <taxon>Eubacteriales</taxon>
        <taxon>Clostridiaceae</taxon>
        <taxon>Oceanirhabdus</taxon>
    </lineage>
</organism>
<keyword evidence="10" id="KW-1185">Reference proteome</keyword>
<name>A0A9J6NV40_9CLOT</name>
<evidence type="ECO:0000256" key="4">
    <source>
        <dbReference type="ARBA" id="ARBA00022630"/>
    </source>
</evidence>
<dbReference type="PANTHER" id="PTHR43717">
    <property type="entry name" value="ANAEROBIC NITRIC OXIDE REDUCTASE FLAVORUBREDOXIN"/>
    <property type="match status" value="1"/>
</dbReference>
<dbReference type="PANTHER" id="PTHR43717:SF1">
    <property type="entry name" value="ANAEROBIC NITRIC OXIDE REDUCTASE FLAVORUBREDOXIN"/>
    <property type="match status" value="1"/>
</dbReference>
<sequence length="142" mass="16082">MKNVSVIYYSSTGHVEAMAEKIAKGAESHGAIVKISRVQDAKVNDVLDADIVAFGSPSMDGNTIESNEMQPFITEFKLIPVEKKKCFLFGSYGWDKGEFMDKWIKTMLDYDFDVVDKYVIQEAPAKQDLDKCFEFGKRLVTY</sequence>
<dbReference type="GO" id="GO:0009055">
    <property type="term" value="F:electron transfer activity"/>
    <property type="evidence" value="ECO:0007669"/>
    <property type="project" value="UniProtKB-UniRule"/>
</dbReference>
<evidence type="ECO:0000256" key="6">
    <source>
        <dbReference type="ARBA" id="ARBA00022982"/>
    </source>
</evidence>
<comment type="similarity">
    <text evidence="2 7">Belongs to the flavodoxin family.</text>
</comment>
<protein>
    <recommendedName>
        <fullName evidence="7">Flavodoxin</fullName>
    </recommendedName>
</protein>